<evidence type="ECO:0000313" key="7">
    <source>
        <dbReference type="Proteomes" id="UP000274922"/>
    </source>
</evidence>
<comment type="subcellular location">
    <subcellularLocation>
        <location evidence="1">Nucleus</location>
    </subcellularLocation>
</comment>
<dbReference type="InterPro" id="IPR051958">
    <property type="entry name" value="Alba-like_NAB"/>
</dbReference>
<dbReference type="SUPFAM" id="SSF82704">
    <property type="entry name" value="AlbA-like"/>
    <property type="match status" value="1"/>
</dbReference>
<evidence type="ECO:0000313" key="6">
    <source>
        <dbReference type="EMBL" id="RKP01956.1"/>
    </source>
</evidence>
<name>A0A4P9X9I6_9FUNG</name>
<keyword evidence="7" id="KW-1185">Reference proteome</keyword>
<dbReference type="InterPro" id="IPR002775">
    <property type="entry name" value="DNA/RNA-bd_Alba-like"/>
</dbReference>
<sequence length="109" mass="12026">MEQYTRTQRGSSVESAIQPNEIRVGPNGKIKSYVEHAIRIVNDPQYPGVVVTGKGAAINKAVTVVEITKRQLSKAGLGKASPVQQRTKITSEETVDVWEPIDEHRDLET</sequence>
<dbReference type="EMBL" id="ML014156">
    <property type="protein sequence ID" value="RKP01956.1"/>
    <property type="molecule type" value="Genomic_DNA"/>
</dbReference>
<feature type="region of interest" description="Disordered" evidence="4">
    <location>
        <begin position="1"/>
        <end position="20"/>
    </location>
</feature>
<evidence type="ECO:0000256" key="1">
    <source>
        <dbReference type="ARBA" id="ARBA00004123"/>
    </source>
</evidence>
<reference evidence="7" key="1">
    <citation type="journal article" date="2018" name="Nat. Microbiol.">
        <title>Leveraging single-cell genomics to expand the fungal tree of life.</title>
        <authorList>
            <person name="Ahrendt S.R."/>
            <person name="Quandt C.A."/>
            <person name="Ciobanu D."/>
            <person name="Clum A."/>
            <person name="Salamov A."/>
            <person name="Andreopoulos B."/>
            <person name="Cheng J.F."/>
            <person name="Woyke T."/>
            <person name="Pelin A."/>
            <person name="Henrissat B."/>
            <person name="Reynolds N.K."/>
            <person name="Benny G.L."/>
            <person name="Smith M.E."/>
            <person name="James T.Y."/>
            <person name="Grigoriev I.V."/>
        </authorList>
    </citation>
    <scope>NUCLEOTIDE SEQUENCE [LARGE SCALE GENOMIC DNA]</scope>
    <source>
        <strain evidence="7">ATCC 52028</strain>
    </source>
</reference>
<dbReference type="InterPro" id="IPR036882">
    <property type="entry name" value="Alba-like_dom_sf"/>
</dbReference>
<proteinExistence type="inferred from homology"/>
<dbReference type="GO" id="GO:0003676">
    <property type="term" value="F:nucleic acid binding"/>
    <property type="evidence" value="ECO:0007669"/>
    <property type="project" value="InterPro"/>
</dbReference>
<evidence type="ECO:0000256" key="3">
    <source>
        <dbReference type="ARBA" id="ARBA00023242"/>
    </source>
</evidence>
<organism evidence="6 7">
    <name type="scientific">Caulochytrium protostelioides</name>
    <dbReference type="NCBI Taxonomy" id="1555241"/>
    <lineage>
        <taxon>Eukaryota</taxon>
        <taxon>Fungi</taxon>
        <taxon>Fungi incertae sedis</taxon>
        <taxon>Chytridiomycota</taxon>
        <taxon>Chytridiomycota incertae sedis</taxon>
        <taxon>Chytridiomycetes</taxon>
        <taxon>Caulochytriales</taxon>
        <taxon>Caulochytriaceae</taxon>
        <taxon>Caulochytrium</taxon>
    </lineage>
</organism>
<dbReference type="AlphaFoldDB" id="A0A4P9X9I6"/>
<dbReference type="Proteomes" id="UP000274922">
    <property type="component" value="Unassembled WGS sequence"/>
</dbReference>
<protein>
    <recommendedName>
        <fullName evidence="5">DNA/RNA-binding protein Alba-like domain-containing protein</fullName>
    </recommendedName>
</protein>
<keyword evidence="3" id="KW-0539">Nucleus</keyword>
<feature type="compositionally biased region" description="Polar residues" evidence="4">
    <location>
        <begin position="1"/>
        <end position="18"/>
    </location>
</feature>
<evidence type="ECO:0000256" key="2">
    <source>
        <dbReference type="ARBA" id="ARBA00008018"/>
    </source>
</evidence>
<accession>A0A4P9X9I6</accession>
<dbReference type="GO" id="GO:0005634">
    <property type="term" value="C:nucleus"/>
    <property type="evidence" value="ECO:0007669"/>
    <property type="project" value="UniProtKB-SubCell"/>
</dbReference>
<gene>
    <name evidence="6" type="ORF">CXG81DRAFT_25376</name>
</gene>
<dbReference type="PANTHER" id="PTHR13516">
    <property type="entry name" value="RIBONUCLEASE P SUBUNIT P25"/>
    <property type="match status" value="1"/>
</dbReference>
<evidence type="ECO:0000256" key="4">
    <source>
        <dbReference type="SAM" id="MobiDB-lite"/>
    </source>
</evidence>
<dbReference type="STRING" id="1555241.A0A4P9X9I6"/>
<evidence type="ECO:0000259" key="5">
    <source>
        <dbReference type="Pfam" id="PF01918"/>
    </source>
</evidence>
<dbReference type="OrthoDB" id="424402at2759"/>
<feature type="domain" description="DNA/RNA-binding protein Alba-like" evidence="5">
    <location>
        <begin position="20"/>
        <end position="74"/>
    </location>
</feature>
<comment type="similarity">
    <text evidence="2">Belongs to the histone-like Alba family.</text>
</comment>
<dbReference type="Pfam" id="PF01918">
    <property type="entry name" value="Alba"/>
    <property type="match status" value="1"/>
</dbReference>
<dbReference type="Gene3D" id="3.30.110.20">
    <property type="entry name" value="Alba-like domain"/>
    <property type="match status" value="1"/>
</dbReference>